<dbReference type="Gene3D" id="3.90.1530.30">
    <property type="match status" value="1"/>
</dbReference>
<organism evidence="4 5">
    <name type="scientific">Deinococcus grandis</name>
    <dbReference type="NCBI Taxonomy" id="57498"/>
    <lineage>
        <taxon>Bacteria</taxon>
        <taxon>Thermotogati</taxon>
        <taxon>Deinococcota</taxon>
        <taxon>Deinococci</taxon>
        <taxon>Deinococcales</taxon>
        <taxon>Deinococcaceae</taxon>
        <taxon>Deinococcus</taxon>
    </lineage>
</organism>
<sequence length="298" mass="32710">MTRRRPTPRPGIEDLLNGASSLADMPSITLPVADLRPAAFQPRRHFDPQALADLADSIRKQGVLQPLLVRPAPDGHEIIAGERRWRAAQQAGLTEVPVYVRDLTDEQATRAALLENLHREDLNQYEEAAATLRLVALTLGVDEDTARARMYAAARGTNTEDRDVLEQLFAAASLGSWQSFTTNKLRVLRYPEAIVQAMQAGLHYSIAAVIAAAPDAHQAELLALALGGAGYREVKARRAALEARPTPLKVDPTRVTEVGKRIGSVKWLGTLDDKAQKDLQGWLNRMPDSVRKAMNLPD</sequence>
<dbReference type="Gene3D" id="1.10.10.2830">
    <property type="match status" value="1"/>
</dbReference>
<dbReference type="SUPFAM" id="SSF110849">
    <property type="entry name" value="ParB/Sulfiredoxin"/>
    <property type="match status" value="1"/>
</dbReference>
<feature type="domain" description="ParB-like N-terminal" evidence="3">
    <location>
        <begin position="28"/>
        <end position="117"/>
    </location>
</feature>
<dbReference type="NCBIfam" id="TIGR00180">
    <property type="entry name" value="parB_part"/>
    <property type="match status" value="1"/>
</dbReference>
<dbReference type="Pfam" id="PF02195">
    <property type="entry name" value="ParB_N"/>
    <property type="match status" value="1"/>
</dbReference>
<evidence type="ECO:0000256" key="1">
    <source>
        <dbReference type="ARBA" id="ARBA00006295"/>
    </source>
</evidence>
<dbReference type="InterPro" id="IPR003115">
    <property type="entry name" value="ParB_N"/>
</dbReference>
<dbReference type="Proteomes" id="UP000056209">
    <property type="component" value="Unassembled WGS sequence"/>
</dbReference>
<dbReference type="PANTHER" id="PTHR33375">
    <property type="entry name" value="CHROMOSOME-PARTITIONING PROTEIN PARB-RELATED"/>
    <property type="match status" value="1"/>
</dbReference>
<dbReference type="CDD" id="cd16393">
    <property type="entry name" value="SPO0J_N"/>
    <property type="match status" value="1"/>
</dbReference>
<dbReference type="EMBL" id="BCMS01000006">
    <property type="protein sequence ID" value="GAQ23941.1"/>
    <property type="molecule type" value="Genomic_DNA"/>
</dbReference>
<dbReference type="PANTHER" id="PTHR33375:SF7">
    <property type="entry name" value="CHROMOSOME 2-PARTITIONING PROTEIN PARB-RELATED"/>
    <property type="match status" value="1"/>
</dbReference>
<dbReference type="FunFam" id="3.90.1530.30:FF:000001">
    <property type="entry name" value="Chromosome partitioning protein ParB"/>
    <property type="match status" value="1"/>
</dbReference>
<comment type="caution">
    <text evidence="4">The sequence shown here is derived from an EMBL/GenBank/DDBJ whole genome shotgun (WGS) entry which is preliminary data.</text>
</comment>
<protein>
    <submittedName>
        <fullName evidence="4">ParB-like partition protein</fullName>
    </submittedName>
</protein>
<reference evidence="5" key="1">
    <citation type="submission" date="2015-11" db="EMBL/GenBank/DDBJ databases">
        <title>Draft Genome Sequence of the Radioresistant Bacterium Deinococcus grandis, Isolated from Freshwater Fish in Japan.</title>
        <authorList>
            <person name="Satoh K."/>
            <person name="Onodera T."/>
            <person name="Omoso K."/>
            <person name="Takeda-Yano K."/>
            <person name="Katayama T."/>
            <person name="Oono Y."/>
            <person name="Narumi I."/>
        </authorList>
    </citation>
    <scope>NUCLEOTIDE SEQUENCE [LARGE SCALE GENOMIC DNA]</scope>
    <source>
        <strain evidence="5">ATCC 43672</strain>
    </source>
</reference>
<comment type="similarity">
    <text evidence="1">Belongs to the ParB family.</text>
</comment>
<dbReference type="SUPFAM" id="SSF109709">
    <property type="entry name" value="KorB DNA-binding domain-like"/>
    <property type="match status" value="1"/>
</dbReference>
<dbReference type="SMART" id="SM00470">
    <property type="entry name" value="ParB"/>
    <property type="match status" value="1"/>
</dbReference>
<dbReference type="RefSeq" id="WP_058980122.1">
    <property type="nucleotide sequence ID" value="NZ_BCMS01000006.1"/>
</dbReference>
<dbReference type="InterPro" id="IPR004437">
    <property type="entry name" value="ParB/RepB/Spo0J"/>
</dbReference>
<keyword evidence="5" id="KW-1185">Reference proteome</keyword>
<dbReference type="GO" id="GO:0005694">
    <property type="term" value="C:chromosome"/>
    <property type="evidence" value="ECO:0007669"/>
    <property type="project" value="TreeGrafter"/>
</dbReference>
<proteinExistence type="inferred from homology"/>
<gene>
    <name evidence="4" type="ORF">DEIGR_400074</name>
</gene>
<evidence type="ECO:0000256" key="2">
    <source>
        <dbReference type="ARBA" id="ARBA00023125"/>
    </source>
</evidence>
<dbReference type="OrthoDB" id="61260at2"/>
<dbReference type="AlphaFoldDB" id="A0A117DS86"/>
<evidence type="ECO:0000259" key="3">
    <source>
        <dbReference type="SMART" id="SM00470"/>
    </source>
</evidence>
<dbReference type="InterPro" id="IPR050336">
    <property type="entry name" value="Chromosome_partition/occlusion"/>
</dbReference>
<evidence type="ECO:0000313" key="5">
    <source>
        <dbReference type="Proteomes" id="UP000056209"/>
    </source>
</evidence>
<name>A0A117DS86_9DEIO</name>
<dbReference type="InterPro" id="IPR036086">
    <property type="entry name" value="ParB/Sulfiredoxin_sf"/>
</dbReference>
<evidence type="ECO:0000313" key="4">
    <source>
        <dbReference type="EMBL" id="GAQ23941.1"/>
    </source>
</evidence>
<dbReference type="GO" id="GO:0003677">
    <property type="term" value="F:DNA binding"/>
    <property type="evidence" value="ECO:0007669"/>
    <property type="project" value="UniProtKB-KW"/>
</dbReference>
<keyword evidence="2" id="KW-0238">DNA-binding</keyword>
<accession>A0A117DS86</accession>
<dbReference type="GO" id="GO:0007059">
    <property type="term" value="P:chromosome segregation"/>
    <property type="evidence" value="ECO:0007669"/>
    <property type="project" value="TreeGrafter"/>
</dbReference>